<dbReference type="CDD" id="cd00761">
    <property type="entry name" value="Glyco_tranf_GTA_type"/>
    <property type="match status" value="1"/>
</dbReference>
<evidence type="ECO:0000313" key="2">
    <source>
        <dbReference type="EMBL" id="BFO72850.1"/>
    </source>
</evidence>
<dbReference type="SUPFAM" id="SSF53448">
    <property type="entry name" value="Nucleotide-diphospho-sugar transferases"/>
    <property type="match status" value="1"/>
</dbReference>
<dbReference type="InterPro" id="IPR001173">
    <property type="entry name" value="Glyco_trans_2-like"/>
</dbReference>
<gene>
    <name evidence="2" type="ORF">GTC17254_04470</name>
</gene>
<dbReference type="Gene3D" id="3.90.550.10">
    <property type="entry name" value="Spore Coat Polysaccharide Biosynthesis Protein SpsA, Chain A"/>
    <property type="match status" value="1"/>
</dbReference>
<dbReference type="PANTHER" id="PTHR22916:SF3">
    <property type="entry name" value="UDP-GLCNAC:BETAGAL BETA-1,3-N-ACETYLGLUCOSAMINYLTRANSFERASE-LIKE PROTEIN 1"/>
    <property type="match status" value="1"/>
</dbReference>
<dbReference type="EMBL" id="AP035786">
    <property type="protein sequence ID" value="BFO72850.1"/>
    <property type="molecule type" value="Genomic_DNA"/>
</dbReference>
<proteinExistence type="predicted"/>
<protein>
    <recommendedName>
        <fullName evidence="1">Glycosyltransferase 2-like domain-containing protein</fullName>
    </recommendedName>
</protein>
<dbReference type="InterPro" id="IPR029044">
    <property type="entry name" value="Nucleotide-diphossugar_trans"/>
</dbReference>
<accession>A0AB33IT32</accession>
<reference evidence="2" key="1">
    <citation type="submission" date="2024-07" db="EMBL/GenBank/DDBJ databases">
        <title>Complete genome sequence of Prevotella sp. YM-2024 GTC17254.</title>
        <authorList>
            <person name="Hayashi M."/>
            <person name="Muto Y."/>
            <person name="Tanaka K."/>
            <person name="Niwa H."/>
        </authorList>
    </citation>
    <scope>NUCLEOTIDE SEQUENCE</scope>
    <source>
        <strain evidence="2">GTC17254</strain>
    </source>
</reference>
<feature type="domain" description="Glycosyltransferase 2-like" evidence="1">
    <location>
        <begin position="11"/>
        <end position="123"/>
    </location>
</feature>
<dbReference type="PANTHER" id="PTHR22916">
    <property type="entry name" value="GLYCOSYLTRANSFERASE"/>
    <property type="match status" value="1"/>
</dbReference>
<dbReference type="Pfam" id="PF00535">
    <property type="entry name" value="Glycos_transf_2"/>
    <property type="match status" value="1"/>
</dbReference>
<dbReference type="AlphaFoldDB" id="A0AB33IT32"/>
<evidence type="ECO:0000259" key="1">
    <source>
        <dbReference type="Pfam" id="PF00535"/>
    </source>
</evidence>
<organism evidence="2">
    <name type="scientific">Prevotella sp. GTC17254</name>
    <dbReference type="NCBI Taxonomy" id="3236794"/>
    <lineage>
        <taxon>Bacteria</taxon>
        <taxon>Pseudomonadati</taxon>
        <taxon>Bacteroidota</taxon>
        <taxon>Bacteroidia</taxon>
        <taxon>Bacteroidales</taxon>
        <taxon>Prevotellaceae</taxon>
        <taxon>Prevotella</taxon>
    </lineage>
</organism>
<dbReference type="GO" id="GO:0016758">
    <property type="term" value="F:hexosyltransferase activity"/>
    <property type="evidence" value="ECO:0007669"/>
    <property type="project" value="UniProtKB-ARBA"/>
</dbReference>
<sequence length="319" mass="36591">MTQEQKTPLVSFIIPAYNLSSSLLQECVESIMALSLSREDREVIVVDDGSDVPVMDGLEEYLDSIVYVRQLNGGLSVARNMGLRIATGDYIQFVDGDDKILRTAYEHCLDIARYHAPDMVLFESGRMEDADVPFSYEGPVSGSEYMAHNNLKSPVWGYLFRKHILGDLRFTPGSLKEDEEFTPLLMLRCSKVFVTNAKAYYYRRREGSITNNKDKWHVAKRMEDAETVLYKLQAKAAVLPVAERIALNRRVAQLTMDYLYQIIKSTHSSRHLEEAIERLRRHGLFPLPDNKYTKKYTTFRWLVSSHIGRKILLASSSMM</sequence>
<name>A0AB33IT32_9BACT</name>